<keyword evidence="1" id="KW-0934">Plastid</keyword>
<dbReference type="RefSeq" id="YP_009392864.1">
    <property type="nucleotide sequence ID" value="NC_035265.1"/>
</dbReference>
<sequence length="55" mass="6981">MTFLEKTREKNQIKKFTHFFIYESIVKNFVFFNPYKRSLQKVFLFAYIKFEWFLV</sequence>
<dbReference type="EMBL" id="MF101418">
    <property type="protein sequence ID" value="ARW61426.1"/>
    <property type="molecule type" value="Genomic_DNA"/>
</dbReference>
<protein>
    <submittedName>
        <fullName evidence="1">Uncharacterized protein</fullName>
    </submittedName>
</protein>
<evidence type="ECO:0000313" key="1">
    <source>
        <dbReference type="EMBL" id="ARW61426.1"/>
    </source>
</evidence>
<gene>
    <name evidence="1" type="primary">orf55</name>
</gene>
<keyword evidence="1" id="KW-0150">Chloroplast</keyword>
<reference evidence="1" key="1">
    <citation type="journal article" date="2017" name="J. Phycol.">
        <title>Analysis of chloroplast genomes and a supermatrix inform reclassification of the Rhodomelaceae (Rhodophyta).</title>
        <authorList>
            <person name="Diaz-Tapia P."/>
            <person name="Maggs C.A."/>
            <person name="West J.A."/>
            <person name="Verbruggen H."/>
        </authorList>
    </citation>
    <scope>NUCLEOTIDE SEQUENCE</scope>
    <source>
        <strain evidence="1">JW3535</strain>
    </source>
</reference>
<organism evidence="1">
    <name type="scientific">Caloglossa intermedia</name>
    <dbReference type="NCBI Taxonomy" id="100879"/>
    <lineage>
        <taxon>Eukaryota</taxon>
        <taxon>Rhodophyta</taxon>
        <taxon>Florideophyceae</taxon>
        <taxon>Rhodymeniophycidae</taxon>
        <taxon>Ceramiales</taxon>
        <taxon>Delesseriaceae</taxon>
        <taxon>Caloglossa</taxon>
    </lineage>
</organism>
<name>A0A1Z1M5Z3_9FLOR</name>
<dbReference type="GeneID" id="33354469"/>
<dbReference type="AlphaFoldDB" id="A0A1Z1M5Z3"/>
<accession>A0A1Z1M5Z3</accession>
<geneLocation type="chloroplast" evidence="1"/>
<proteinExistence type="predicted"/>